<dbReference type="Proteomes" id="UP000070355">
    <property type="component" value="Unassembled WGS sequence"/>
</dbReference>
<proteinExistence type="predicted"/>
<dbReference type="STRING" id="1379.HMPREF3186_01524"/>
<dbReference type="OrthoDB" id="1932911at2"/>
<protein>
    <submittedName>
        <fullName evidence="1">Uncharacterized protein</fullName>
    </submittedName>
</protein>
<dbReference type="EMBL" id="LSDC01000108">
    <property type="protein sequence ID" value="KXB57952.1"/>
    <property type="molecule type" value="Genomic_DNA"/>
</dbReference>
<dbReference type="AlphaFoldDB" id="A0A133ZRA1"/>
<organism evidence="1 2">
    <name type="scientific">Gemella haemolysans</name>
    <dbReference type="NCBI Taxonomy" id="1379"/>
    <lineage>
        <taxon>Bacteria</taxon>
        <taxon>Bacillati</taxon>
        <taxon>Bacillota</taxon>
        <taxon>Bacilli</taxon>
        <taxon>Bacillales</taxon>
        <taxon>Gemellaceae</taxon>
        <taxon>Gemella</taxon>
    </lineage>
</organism>
<dbReference type="RefSeq" id="WP_060914599.1">
    <property type="nucleotide sequence ID" value="NZ_JAGZGJ010000013.1"/>
</dbReference>
<reference evidence="2" key="1">
    <citation type="submission" date="2016-01" db="EMBL/GenBank/DDBJ databases">
        <authorList>
            <person name="Mitreva M."/>
            <person name="Pepin K.H."/>
            <person name="Mihindukulasuriya K.A."/>
            <person name="Fulton R."/>
            <person name="Fronick C."/>
            <person name="O'Laughlin M."/>
            <person name="Miner T."/>
            <person name="Herter B."/>
            <person name="Rosa B.A."/>
            <person name="Cordes M."/>
            <person name="Tomlinson C."/>
            <person name="Wollam A."/>
            <person name="Palsikar V.B."/>
            <person name="Mardis E.R."/>
            <person name="Wilson R.K."/>
        </authorList>
    </citation>
    <scope>NUCLEOTIDE SEQUENCE [LARGE SCALE GENOMIC DNA]</scope>
    <source>
        <strain evidence="2">DNF01167</strain>
    </source>
</reference>
<gene>
    <name evidence="1" type="ORF">HMPREF3186_01524</name>
</gene>
<dbReference type="PATRIC" id="fig|1379.3.peg.1513"/>
<evidence type="ECO:0000313" key="1">
    <source>
        <dbReference type="EMBL" id="KXB57952.1"/>
    </source>
</evidence>
<dbReference type="Pfam" id="PF19605">
    <property type="entry name" value="DUF6110"/>
    <property type="match status" value="1"/>
</dbReference>
<accession>A0A133ZRA1</accession>
<sequence length="93" mass="9979">MSIKALKVAKAALKTPGVFAGGVAFGTLGLKLLASKDAKKGYSVVLSKLYKAKDGVEGTVSNIKQHADDVVADAKDLYEKEKRENNLQELEEK</sequence>
<evidence type="ECO:0000313" key="2">
    <source>
        <dbReference type="Proteomes" id="UP000070355"/>
    </source>
</evidence>
<comment type="caution">
    <text evidence="1">The sequence shown here is derived from an EMBL/GenBank/DDBJ whole genome shotgun (WGS) entry which is preliminary data.</text>
</comment>
<name>A0A133ZRA1_9BACL</name>
<dbReference type="InterPro" id="IPR046092">
    <property type="entry name" value="DUF6110"/>
</dbReference>